<organism evidence="1 2">
    <name type="scientific">Dendrolimus kikuchii</name>
    <dbReference type="NCBI Taxonomy" id="765133"/>
    <lineage>
        <taxon>Eukaryota</taxon>
        <taxon>Metazoa</taxon>
        <taxon>Ecdysozoa</taxon>
        <taxon>Arthropoda</taxon>
        <taxon>Hexapoda</taxon>
        <taxon>Insecta</taxon>
        <taxon>Pterygota</taxon>
        <taxon>Neoptera</taxon>
        <taxon>Endopterygota</taxon>
        <taxon>Lepidoptera</taxon>
        <taxon>Glossata</taxon>
        <taxon>Ditrysia</taxon>
        <taxon>Bombycoidea</taxon>
        <taxon>Lasiocampidae</taxon>
        <taxon>Dendrolimus</taxon>
    </lineage>
</organism>
<sequence>MEGEDGKKLRAARAQCKRTITLVEKYLQTGTDLDVHELKVHKQSLIKTQEKYEHILEQMEYMNIDKDEDLTERIWSAMSSIETHMTEDAAISTRSCPQNLQPAYDIKLPAIEIPTFDGKDLNAFKPFMDLFLSVIHKDNRLQNVQKLYYLKRYLKNEPLKIIDNLPLTDESYINSLDLLNKRYNNLFLLVNNHICTLFDLPSISKGTAQQLRDFTSSFRQQLSALKNLNQKVEYWDSMLISLITRKLDSLTVRLFHTNRDITILPSVDNILDFLDNRALALESSPTSTSSRNYYVNLAGAQESNKSRSTNNNCKLCSQNHFLFKCPTFLLMPVEERHKYIDEKSLCKICLRLHTNKVCRYNFNCAKCKSKDHNTLIHLDSFTDAESQNQINLIACKDQHSNCGMRPVLTHWPQL</sequence>
<keyword evidence="2" id="KW-1185">Reference proteome</keyword>
<comment type="caution">
    <text evidence="1">The sequence shown here is derived from an EMBL/GenBank/DDBJ whole genome shotgun (WGS) entry which is preliminary data.</text>
</comment>
<reference evidence="1 2" key="1">
    <citation type="journal article" date="2021" name="Front. Genet.">
        <title>Chromosome-Level Genome Assembly Reveals Significant Gene Expansion in the Toll and IMD Signaling Pathways of Dendrolimus kikuchii.</title>
        <authorList>
            <person name="Zhou J."/>
            <person name="Wu P."/>
            <person name="Xiong Z."/>
            <person name="Liu N."/>
            <person name="Zhao N."/>
            <person name="Ji M."/>
            <person name="Qiu Y."/>
            <person name="Yang B."/>
        </authorList>
    </citation>
    <scope>NUCLEOTIDE SEQUENCE [LARGE SCALE GENOMIC DNA]</scope>
    <source>
        <strain evidence="1">Ann1</strain>
    </source>
</reference>
<dbReference type="Proteomes" id="UP000824533">
    <property type="component" value="Linkage Group LG04"/>
</dbReference>
<name>A0ACC1DDU6_9NEOP</name>
<dbReference type="EMBL" id="CM034390">
    <property type="protein sequence ID" value="KAJ0182134.1"/>
    <property type="molecule type" value="Genomic_DNA"/>
</dbReference>
<protein>
    <submittedName>
        <fullName evidence="1">Uncharacterized protein</fullName>
    </submittedName>
</protein>
<accession>A0ACC1DDU6</accession>
<evidence type="ECO:0000313" key="2">
    <source>
        <dbReference type="Proteomes" id="UP000824533"/>
    </source>
</evidence>
<evidence type="ECO:0000313" key="1">
    <source>
        <dbReference type="EMBL" id="KAJ0182134.1"/>
    </source>
</evidence>
<gene>
    <name evidence="1" type="ORF">K1T71_002856</name>
</gene>
<proteinExistence type="predicted"/>